<dbReference type="Proteomes" id="UP000193920">
    <property type="component" value="Unassembled WGS sequence"/>
</dbReference>
<dbReference type="Gene3D" id="2.60.200.40">
    <property type="match status" value="1"/>
</dbReference>
<dbReference type="STRING" id="1754190.A0A1Y2EYM9"/>
<evidence type="ECO:0000313" key="2">
    <source>
        <dbReference type="EMBL" id="ORY76741.1"/>
    </source>
</evidence>
<dbReference type="AlphaFoldDB" id="A0A1Y2EYM9"/>
<evidence type="ECO:0000313" key="3">
    <source>
        <dbReference type="Proteomes" id="UP000193920"/>
    </source>
</evidence>
<dbReference type="GO" id="GO:0005737">
    <property type="term" value="C:cytoplasm"/>
    <property type="evidence" value="ECO:0007669"/>
    <property type="project" value="TreeGrafter"/>
</dbReference>
<dbReference type="GO" id="GO:0016020">
    <property type="term" value="C:membrane"/>
    <property type="evidence" value="ECO:0007669"/>
    <property type="project" value="TreeGrafter"/>
</dbReference>
<dbReference type="InterPro" id="IPR017438">
    <property type="entry name" value="ATP-NAD_kinase_N"/>
</dbReference>
<accession>A0A1Y2EYM9</accession>
<dbReference type="InterPro" id="IPR050187">
    <property type="entry name" value="Lipid_Phosphate_FormReg"/>
</dbReference>
<feature type="domain" description="DAGKc" evidence="1">
    <location>
        <begin position="140"/>
        <end position="277"/>
    </location>
</feature>
<organism evidence="2 3">
    <name type="scientific">Neocallimastix californiae</name>
    <dbReference type="NCBI Taxonomy" id="1754190"/>
    <lineage>
        <taxon>Eukaryota</taxon>
        <taxon>Fungi</taxon>
        <taxon>Fungi incertae sedis</taxon>
        <taxon>Chytridiomycota</taxon>
        <taxon>Chytridiomycota incertae sedis</taxon>
        <taxon>Neocallimastigomycetes</taxon>
        <taxon>Neocallimastigales</taxon>
        <taxon>Neocallimastigaceae</taxon>
        <taxon>Neocallimastix</taxon>
    </lineage>
</organism>
<dbReference type="GO" id="GO:0001727">
    <property type="term" value="F:lipid kinase activity"/>
    <property type="evidence" value="ECO:0007669"/>
    <property type="project" value="TreeGrafter"/>
</dbReference>
<dbReference type="SUPFAM" id="SSF111331">
    <property type="entry name" value="NAD kinase/diacylglycerol kinase-like"/>
    <property type="match status" value="1"/>
</dbReference>
<dbReference type="InterPro" id="IPR001206">
    <property type="entry name" value="Diacylglycerol_kinase_cat_dom"/>
</dbReference>
<sequence length="590" mass="67495">MIYNAQYYPTSSSCFPITIVLTQKQIILNAFTPKNFQKKINFDNCFGLTYSKDDLRTKGTLKNVSDYIPFLLKAPSQTEIDNLKENDNITYTTITIHSLDIPDNNRLNSNNDYEEYTISFENAKNANEFYNNLKKKLTIKEDRHILCILNPMSGNKKSLTVYNELIVPMFTIANITSELKQTKYQSHCEEIAFNLNLDNYDGICTVSGDGLFHELLNGLLSRDDWEKARYLPIGLINSGTSNALNINFDITTSLHSILNVIKGNEVQFDILRASQGNRVFFGHLSLSWGVMADIDIQSDRYRLIGKYKYYLAGMFRIIFVNKYHGNLYYLSEDSKVEPAYEITNEHEANKAEREKIRLERLNMKKNTNKEMKKASSSDTVNGNEQIINDEVKMSKSNETLNNLDSGSVTNKLFNSKYNKDHIGLGPKARYTNDDQVTEENLKKNWEHVEMNFTSFSACNYPFLASDMLFAPEANPQDGMIDIIYTDTLKVYNIMLDDGHGTYYKGKDNYHVKRTKAFILIPDNTKTGEGGEFGVGLVDSKGNKDLNHGIFDLDGEIMPYEPVRIEILPQFQNIFAPIGMDMNCMGRTIRK</sequence>
<name>A0A1Y2EYM9_9FUNG</name>
<dbReference type="GO" id="GO:0046512">
    <property type="term" value="P:sphingosine biosynthetic process"/>
    <property type="evidence" value="ECO:0007669"/>
    <property type="project" value="TreeGrafter"/>
</dbReference>
<comment type="caution">
    <text evidence="2">The sequence shown here is derived from an EMBL/GenBank/DDBJ whole genome shotgun (WGS) entry which is preliminary data.</text>
</comment>
<dbReference type="PROSITE" id="PS50146">
    <property type="entry name" value="DAGK"/>
    <property type="match status" value="1"/>
</dbReference>
<dbReference type="Gene3D" id="3.40.50.10330">
    <property type="entry name" value="Probable inorganic polyphosphate/atp-NAD kinase, domain 1"/>
    <property type="match status" value="1"/>
</dbReference>
<dbReference type="EMBL" id="MCOG01000021">
    <property type="protein sequence ID" value="ORY76741.1"/>
    <property type="molecule type" value="Genomic_DNA"/>
</dbReference>
<dbReference type="InterPro" id="IPR016064">
    <property type="entry name" value="NAD/diacylglycerol_kinase_sf"/>
</dbReference>
<keyword evidence="3" id="KW-1185">Reference proteome</keyword>
<dbReference type="Pfam" id="PF00781">
    <property type="entry name" value="DAGK_cat"/>
    <property type="match status" value="1"/>
</dbReference>
<evidence type="ECO:0000259" key="1">
    <source>
        <dbReference type="PROSITE" id="PS50146"/>
    </source>
</evidence>
<reference evidence="2 3" key="1">
    <citation type="submission" date="2016-08" db="EMBL/GenBank/DDBJ databases">
        <title>A Parts List for Fungal Cellulosomes Revealed by Comparative Genomics.</title>
        <authorList>
            <consortium name="DOE Joint Genome Institute"/>
            <person name="Haitjema C.H."/>
            <person name="Gilmore S.P."/>
            <person name="Henske J.K."/>
            <person name="Solomon K.V."/>
            <person name="De Groot R."/>
            <person name="Kuo A."/>
            <person name="Mondo S.J."/>
            <person name="Salamov A.A."/>
            <person name="Labutti K."/>
            <person name="Zhao Z."/>
            <person name="Chiniquy J."/>
            <person name="Barry K."/>
            <person name="Brewer H.M."/>
            <person name="Purvine S.O."/>
            <person name="Wright A.T."/>
            <person name="Boxma B."/>
            <person name="Van Alen T."/>
            <person name="Hackstein J.H."/>
            <person name="Baker S.E."/>
            <person name="Grigoriev I.V."/>
            <person name="O'Malley M.A."/>
        </authorList>
    </citation>
    <scope>NUCLEOTIDE SEQUENCE [LARGE SCALE GENOMIC DNA]</scope>
    <source>
        <strain evidence="2 3">G1</strain>
    </source>
</reference>
<proteinExistence type="predicted"/>
<protein>
    <recommendedName>
        <fullName evidence="1">DAGKc domain-containing protein</fullName>
    </recommendedName>
</protein>
<dbReference type="PANTHER" id="PTHR12358:SF31">
    <property type="entry name" value="ACYLGLYCEROL KINASE, MITOCHONDRIAL"/>
    <property type="match status" value="1"/>
</dbReference>
<dbReference type="PANTHER" id="PTHR12358">
    <property type="entry name" value="SPHINGOSINE KINASE"/>
    <property type="match status" value="1"/>
</dbReference>
<dbReference type="GO" id="GO:0016773">
    <property type="term" value="F:phosphotransferase activity, alcohol group as acceptor"/>
    <property type="evidence" value="ECO:0007669"/>
    <property type="project" value="UniProtKB-ARBA"/>
</dbReference>
<dbReference type="OrthoDB" id="3853857at2759"/>
<gene>
    <name evidence="2" type="ORF">LY90DRAFT_665466</name>
</gene>